<dbReference type="CDD" id="cd00158">
    <property type="entry name" value="RHOD"/>
    <property type="match status" value="1"/>
</dbReference>
<keyword evidence="2" id="KW-1185">Reference proteome</keyword>
<evidence type="ECO:0000313" key="2">
    <source>
        <dbReference type="Proteomes" id="UP001548189"/>
    </source>
</evidence>
<reference evidence="1 2" key="1">
    <citation type="submission" date="2024-06" db="EMBL/GenBank/DDBJ databases">
        <authorList>
            <person name="Li F."/>
        </authorList>
    </citation>
    <scope>NUCLEOTIDE SEQUENCE [LARGE SCALE GENOMIC DNA]</scope>
    <source>
        <strain evidence="1 2">GXAS 311</strain>
    </source>
</reference>
<dbReference type="InterPro" id="IPR036873">
    <property type="entry name" value="Rhodanese-like_dom_sf"/>
</dbReference>
<dbReference type="SMART" id="SM00450">
    <property type="entry name" value="RHOD"/>
    <property type="match status" value="1"/>
</dbReference>
<dbReference type="InterPro" id="IPR001763">
    <property type="entry name" value="Rhodanese-like_dom"/>
</dbReference>
<name>A0ABV2BU47_9GAMM</name>
<organism evidence="1 2">
    <name type="scientific">Aliikangiella maris</name>
    <dbReference type="NCBI Taxonomy" id="3162458"/>
    <lineage>
        <taxon>Bacteria</taxon>
        <taxon>Pseudomonadati</taxon>
        <taxon>Pseudomonadota</taxon>
        <taxon>Gammaproteobacteria</taxon>
        <taxon>Oceanospirillales</taxon>
        <taxon>Pleioneaceae</taxon>
        <taxon>Aliikangiella</taxon>
    </lineage>
</organism>
<dbReference type="SUPFAM" id="SSF52821">
    <property type="entry name" value="Rhodanese/Cell cycle control phosphatase"/>
    <property type="match status" value="1"/>
</dbReference>
<dbReference type="EMBL" id="JBEVCJ010000010">
    <property type="protein sequence ID" value="MET1255455.1"/>
    <property type="molecule type" value="Genomic_DNA"/>
</dbReference>
<dbReference type="Gene3D" id="3.40.250.10">
    <property type="entry name" value="Rhodanese-like domain"/>
    <property type="match status" value="1"/>
</dbReference>
<dbReference type="Pfam" id="PF00581">
    <property type="entry name" value="Rhodanese"/>
    <property type="match status" value="1"/>
</dbReference>
<accession>A0ABV2BU47</accession>
<proteinExistence type="predicted"/>
<dbReference type="Proteomes" id="UP001548189">
    <property type="component" value="Unassembled WGS sequence"/>
</dbReference>
<dbReference type="PANTHER" id="PTHR44086:SF10">
    <property type="entry name" value="THIOSULFATE SULFURTRANSFERASE_RHODANESE-LIKE DOMAIN-CONTAINING PROTEIN 3"/>
    <property type="match status" value="1"/>
</dbReference>
<comment type="caution">
    <text evidence="1">The sequence shown here is derived from an EMBL/GenBank/DDBJ whole genome shotgun (WGS) entry which is preliminary data.</text>
</comment>
<dbReference type="PROSITE" id="PS50206">
    <property type="entry name" value="RHODANESE_3"/>
    <property type="match status" value="1"/>
</dbReference>
<sequence length="132" mass="14739">MLTPIQLVNQARESINECDNQALCQAIDQKKLIIDVREPDEYANGYIANAINIPRGLIEFAILSHPKVKPLLDESNISKTNIFIYCKSGGRSALAAQSLQSLGFEHVYSLQGGIQNWEAAGFKINKEDTFHY</sequence>
<gene>
    <name evidence="1" type="ORF">ABVT43_09985</name>
</gene>
<protein>
    <submittedName>
        <fullName evidence="1">Rhodanese-like domain-containing protein</fullName>
    </submittedName>
</protein>
<dbReference type="PANTHER" id="PTHR44086">
    <property type="entry name" value="THIOSULFATE SULFURTRANSFERASE RDL2, MITOCHONDRIAL-RELATED"/>
    <property type="match status" value="1"/>
</dbReference>
<evidence type="ECO:0000313" key="1">
    <source>
        <dbReference type="EMBL" id="MET1255455.1"/>
    </source>
</evidence>